<dbReference type="GO" id="GO:0008757">
    <property type="term" value="F:S-adenosylmethionine-dependent methyltransferase activity"/>
    <property type="evidence" value="ECO:0007669"/>
    <property type="project" value="InterPro"/>
</dbReference>
<dbReference type="EMBL" id="QLMJ01000008">
    <property type="protein sequence ID" value="RAK36463.1"/>
    <property type="molecule type" value="Genomic_DNA"/>
</dbReference>
<keyword evidence="2" id="KW-1185">Reference proteome</keyword>
<name>A0A327ZA65_9ACTN</name>
<comment type="caution">
    <text evidence="1">The sequence shown here is derived from an EMBL/GenBank/DDBJ whole genome shotgun (WGS) entry which is preliminary data.</text>
</comment>
<accession>A0A327ZA65</accession>
<dbReference type="Pfam" id="PF05401">
    <property type="entry name" value="NodS"/>
    <property type="match status" value="1"/>
</dbReference>
<dbReference type="RefSeq" id="WP_111650303.1">
    <property type="nucleotide sequence ID" value="NZ_JACHWI010000007.1"/>
</dbReference>
<dbReference type="AlphaFoldDB" id="A0A327ZA65"/>
<dbReference type="Gene3D" id="3.40.50.150">
    <property type="entry name" value="Vaccinia Virus protein VP39"/>
    <property type="match status" value="1"/>
</dbReference>
<dbReference type="InterPro" id="IPR029063">
    <property type="entry name" value="SAM-dependent_MTases_sf"/>
</dbReference>
<dbReference type="CDD" id="cd02440">
    <property type="entry name" value="AdoMet_MTases"/>
    <property type="match status" value="1"/>
</dbReference>
<reference evidence="1 2" key="1">
    <citation type="submission" date="2018-06" db="EMBL/GenBank/DDBJ databases">
        <title>Genomic Encyclopedia of Type Strains, Phase III (KMG-III): the genomes of soil and plant-associated and newly described type strains.</title>
        <authorList>
            <person name="Whitman W."/>
        </authorList>
    </citation>
    <scope>NUCLEOTIDE SEQUENCE [LARGE SCALE GENOMIC DNA]</scope>
    <source>
        <strain evidence="1 2">CGMCC 4.7090</strain>
    </source>
</reference>
<sequence length="207" mass="22614">MTTPVTYFERMYAGSADPWNFETRWYDARKHALTVAALTRPRYRSAFEPGCSTGRLTALLAGRCDSLLAVDAVGAAVRTAASRAAGQPQVTVREAAVPHEWPAESFDLIVLSEIGYYFSNADLSTLVERTVASLEPGGDLVAVHWRWPVEEHARSGDEVHAVLAATDGLTRQSRLEEADFLLEVYTRDPSSLSVSSSLSVAQREGLV</sequence>
<dbReference type="SUPFAM" id="SSF53335">
    <property type="entry name" value="S-adenosyl-L-methionine-dependent methyltransferases"/>
    <property type="match status" value="1"/>
</dbReference>
<evidence type="ECO:0000313" key="1">
    <source>
        <dbReference type="EMBL" id="RAK36463.1"/>
    </source>
</evidence>
<proteinExistence type="predicted"/>
<gene>
    <name evidence="1" type="ORF">B0I29_10852</name>
</gene>
<dbReference type="InterPro" id="IPR008715">
    <property type="entry name" value="SAM-MeTfrase_NodS-like"/>
</dbReference>
<dbReference type="OrthoDB" id="116799at2"/>
<organism evidence="1 2">
    <name type="scientific">Actinoplanes lutulentus</name>
    <dbReference type="NCBI Taxonomy" id="1287878"/>
    <lineage>
        <taxon>Bacteria</taxon>
        <taxon>Bacillati</taxon>
        <taxon>Actinomycetota</taxon>
        <taxon>Actinomycetes</taxon>
        <taxon>Micromonosporales</taxon>
        <taxon>Micromonosporaceae</taxon>
        <taxon>Actinoplanes</taxon>
    </lineage>
</organism>
<protein>
    <submittedName>
        <fullName evidence="1">Nodulation protein S (NodS)</fullName>
    </submittedName>
</protein>
<evidence type="ECO:0000313" key="2">
    <source>
        <dbReference type="Proteomes" id="UP000249341"/>
    </source>
</evidence>
<dbReference type="Proteomes" id="UP000249341">
    <property type="component" value="Unassembled WGS sequence"/>
</dbReference>
<dbReference type="GO" id="GO:0009312">
    <property type="term" value="P:oligosaccharide biosynthetic process"/>
    <property type="evidence" value="ECO:0007669"/>
    <property type="project" value="InterPro"/>
</dbReference>